<name>A0ABQ2LMH4_9ACTN</name>
<keyword evidence="2" id="KW-1185">Reference proteome</keyword>
<organism evidence="1 2">
    <name type="scientific">Streptomyces lasiicapitis</name>
    <dbReference type="NCBI Taxonomy" id="1923961"/>
    <lineage>
        <taxon>Bacteria</taxon>
        <taxon>Bacillati</taxon>
        <taxon>Actinomycetota</taxon>
        <taxon>Actinomycetes</taxon>
        <taxon>Kitasatosporales</taxon>
        <taxon>Streptomycetaceae</taxon>
        <taxon>Streptomyces</taxon>
    </lineage>
</organism>
<evidence type="ECO:0000313" key="1">
    <source>
        <dbReference type="EMBL" id="GGO39730.1"/>
    </source>
</evidence>
<dbReference type="EMBL" id="BMNG01000003">
    <property type="protein sequence ID" value="GGO39730.1"/>
    <property type="molecule type" value="Genomic_DNA"/>
</dbReference>
<reference evidence="2" key="1">
    <citation type="journal article" date="2019" name="Int. J. Syst. Evol. Microbiol.">
        <title>The Global Catalogue of Microorganisms (GCM) 10K type strain sequencing project: providing services to taxonomists for standard genome sequencing and annotation.</title>
        <authorList>
            <consortium name="The Broad Institute Genomics Platform"/>
            <consortium name="The Broad Institute Genome Sequencing Center for Infectious Disease"/>
            <person name="Wu L."/>
            <person name="Ma J."/>
        </authorList>
    </citation>
    <scope>NUCLEOTIDE SEQUENCE [LARGE SCALE GENOMIC DNA]</scope>
    <source>
        <strain evidence="2">CGMCC 4.7349</strain>
    </source>
</reference>
<evidence type="ECO:0000313" key="2">
    <source>
        <dbReference type="Proteomes" id="UP000656881"/>
    </source>
</evidence>
<proteinExistence type="predicted"/>
<dbReference type="Proteomes" id="UP000656881">
    <property type="component" value="Unassembled WGS sequence"/>
</dbReference>
<accession>A0ABQ2LMH4</accession>
<protein>
    <submittedName>
        <fullName evidence="1">Uncharacterized protein</fullName>
    </submittedName>
</protein>
<gene>
    <name evidence="1" type="ORF">GCM10012286_16830</name>
</gene>
<comment type="caution">
    <text evidence="1">The sequence shown here is derived from an EMBL/GenBank/DDBJ whole genome shotgun (WGS) entry which is preliminary data.</text>
</comment>
<sequence length="103" mass="11602">MAARRERRRLGVRWVCNGASGWGEFSVPLSVRKVSYQSLRMTYTRQAPIGSAKRFSPAVPRAAWRTPYMAGHRPRRCLTLVRTIPTPSASAHRAQAARLPREG</sequence>